<organism evidence="7">
    <name type="scientific">Micromonospora sp. HUAS YX12</name>
    <dbReference type="NCBI Taxonomy" id="3156396"/>
    <lineage>
        <taxon>Bacteria</taxon>
        <taxon>Bacillati</taxon>
        <taxon>Actinomycetota</taxon>
        <taxon>Actinomycetes</taxon>
        <taxon>Micromonosporales</taxon>
        <taxon>Micromonosporaceae</taxon>
        <taxon>Micromonospora</taxon>
    </lineage>
</organism>
<dbReference type="InterPro" id="IPR000172">
    <property type="entry name" value="GMC_OxRdtase_N"/>
</dbReference>
<dbReference type="EMBL" id="CP157974">
    <property type="protein sequence ID" value="XBT85115.1"/>
    <property type="molecule type" value="Genomic_DNA"/>
</dbReference>
<proteinExistence type="inferred from homology"/>
<dbReference type="PANTHER" id="PTHR46056:SF12">
    <property type="entry name" value="LONG-CHAIN-ALCOHOL OXIDASE"/>
    <property type="match status" value="1"/>
</dbReference>
<dbReference type="SUPFAM" id="SSF54373">
    <property type="entry name" value="FAD-linked reductases, C-terminal domain"/>
    <property type="match status" value="1"/>
</dbReference>
<keyword evidence="4" id="KW-0560">Oxidoreductase</keyword>
<dbReference type="AlphaFoldDB" id="A0AAU7RCL5"/>
<evidence type="ECO:0000259" key="5">
    <source>
        <dbReference type="Pfam" id="PF00732"/>
    </source>
</evidence>
<dbReference type="Pfam" id="PF00732">
    <property type="entry name" value="GMC_oxred_N"/>
    <property type="match status" value="1"/>
</dbReference>
<gene>
    <name evidence="7" type="ORF">ABIH81_29375</name>
</gene>
<accession>A0AAU7RCL5</accession>
<dbReference type="RefSeq" id="WP_349881239.1">
    <property type="nucleotide sequence ID" value="NZ_CP157974.1"/>
</dbReference>
<evidence type="ECO:0000259" key="6">
    <source>
        <dbReference type="Pfam" id="PF05199"/>
    </source>
</evidence>
<feature type="domain" description="Glucose-methanol-choline oxidoreductase C-terminal" evidence="6">
    <location>
        <begin position="435"/>
        <end position="552"/>
    </location>
</feature>
<dbReference type="InterPro" id="IPR036188">
    <property type="entry name" value="FAD/NAD-bd_sf"/>
</dbReference>
<evidence type="ECO:0000256" key="3">
    <source>
        <dbReference type="ARBA" id="ARBA00022827"/>
    </source>
</evidence>
<keyword evidence="2" id="KW-0285">Flavoprotein</keyword>
<dbReference type="Pfam" id="PF05199">
    <property type="entry name" value="GMC_oxred_C"/>
    <property type="match status" value="1"/>
</dbReference>
<evidence type="ECO:0000256" key="2">
    <source>
        <dbReference type="ARBA" id="ARBA00022630"/>
    </source>
</evidence>
<reference evidence="7" key="1">
    <citation type="submission" date="2024-06" db="EMBL/GenBank/DDBJ databases">
        <title>Micromonospora sp. strain HUAS YX12 genome sequences.</title>
        <authorList>
            <person name="Mo P."/>
        </authorList>
    </citation>
    <scope>NUCLEOTIDE SEQUENCE</scope>
    <source>
        <strain evidence="7">HUAS YX12</strain>
    </source>
</reference>
<sequence>MLARSPGGQLFDGLRLREGREAAREWVGVRSKSDHADVLIVGAGTSAGVAARHLANAGFKVVCLEQGDWVDPGNLPGNKPEYELAGSKDWHPDPNVRGRREDYPVDHSESDLPLWMYNGVGGTSVLYGGIWARALPSDFRVRTLDGVADDWPLTYDELLPYYQAVEREMRVSGLAGNPAYPPGFEPPLPAAPIHQTGRTMAEGMNRLGWHWWPGTNSIPTLNRPHSKEGQCVRYGVCRMGCPEGAKSSTDVTHLRDAVELGAQVVTRARVARVTLDERGRANGAVYLRDGREHFQPASLVIMAAGGIGTPRLLLMSASHRFPDGLANSSGLVGKRLMLHPYAASVGVYEDDLENWLGPAGEHIGSMQFYESDPSRGFVRGAKWALLPIAGPLEAAEKWTDPRSLSGEELWGEGSADRMKSFVRMLQWHVVPEDLPEESNLVSLHPSLTDSDGLPAAKVHYRVSDNTRKIVDFNLARTLEAHEAAGATKAWVAGRNLMTGHNTGTAKMGDDPATSVVDRFGRTHDVPNLYIIDASVFTTSTGVNPTATICALAKRTAGHIASNAREQEVAS</sequence>
<feature type="domain" description="Glucose-methanol-choline oxidoreductase N-terminal" evidence="5">
    <location>
        <begin position="230"/>
        <end position="340"/>
    </location>
</feature>
<evidence type="ECO:0000313" key="7">
    <source>
        <dbReference type="EMBL" id="XBT85115.1"/>
    </source>
</evidence>
<dbReference type="GO" id="GO:0050660">
    <property type="term" value="F:flavin adenine dinucleotide binding"/>
    <property type="evidence" value="ECO:0007669"/>
    <property type="project" value="InterPro"/>
</dbReference>
<evidence type="ECO:0000256" key="4">
    <source>
        <dbReference type="ARBA" id="ARBA00023002"/>
    </source>
</evidence>
<dbReference type="GO" id="GO:0016614">
    <property type="term" value="F:oxidoreductase activity, acting on CH-OH group of donors"/>
    <property type="evidence" value="ECO:0007669"/>
    <property type="project" value="InterPro"/>
</dbReference>
<dbReference type="InterPro" id="IPR007867">
    <property type="entry name" value="GMC_OxRtase_C"/>
</dbReference>
<comment type="similarity">
    <text evidence="1">Belongs to the GMC oxidoreductase family.</text>
</comment>
<dbReference type="Gene3D" id="3.50.50.60">
    <property type="entry name" value="FAD/NAD(P)-binding domain"/>
    <property type="match status" value="2"/>
</dbReference>
<dbReference type="SUPFAM" id="SSF51905">
    <property type="entry name" value="FAD/NAD(P)-binding domain"/>
    <property type="match status" value="1"/>
</dbReference>
<evidence type="ECO:0000256" key="1">
    <source>
        <dbReference type="ARBA" id="ARBA00010790"/>
    </source>
</evidence>
<dbReference type="PANTHER" id="PTHR46056">
    <property type="entry name" value="LONG-CHAIN-ALCOHOL OXIDASE"/>
    <property type="match status" value="1"/>
</dbReference>
<protein>
    <submittedName>
        <fullName evidence="7">GMC family oxidoreductase</fullName>
    </submittedName>
</protein>
<keyword evidence="3" id="KW-0274">FAD</keyword>
<name>A0AAU7RCL5_9ACTN</name>